<evidence type="ECO:0000313" key="5">
    <source>
        <dbReference type="RefSeq" id="XP_064074642.1"/>
    </source>
</evidence>
<accession>A0ABM4ATM0</accession>
<evidence type="ECO:0000256" key="2">
    <source>
        <dbReference type="SAM" id="SignalP"/>
    </source>
</evidence>
<feature type="signal peptide" evidence="2">
    <location>
        <begin position="1"/>
        <end position="22"/>
    </location>
</feature>
<dbReference type="PANTHER" id="PTHR24260">
    <property type="match status" value="1"/>
</dbReference>
<dbReference type="SUPFAM" id="SSF50494">
    <property type="entry name" value="Trypsin-like serine proteases"/>
    <property type="match status" value="1"/>
</dbReference>
<feature type="chain" id="PRO_5045626870" evidence="2">
    <location>
        <begin position="23"/>
        <end position="548"/>
    </location>
</feature>
<organism evidence="4 5">
    <name type="scientific">Vanessa tameamea</name>
    <name type="common">Kamehameha butterfly</name>
    <dbReference type="NCBI Taxonomy" id="334116"/>
    <lineage>
        <taxon>Eukaryota</taxon>
        <taxon>Metazoa</taxon>
        <taxon>Ecdysozoa</taxon>
        <taxon>Arthropoda</taxon>
        <taxon>Hexapoda</taxon>
        <taxon>Insecta</taxon>
        <taxon>Pterygota</taxon>
        <taxon>Neoptera</taxon>
        <taxon>Endopterygota</taxon>
        <taxon>Lepidoptera</taxon>
        <taxon>Glossata</taxon>
        <taxon>Ditrysia</taxon>
        <taxon>Papilionoidea</taxon>
        <taxon>Nymphalidae</taxon>
        <taxon>Nymphalinae</taxon>
        <taxon>Vanessa</taxon>
    </lineage>
</organism>
<protein>
    <submittedName>
        <fullName evidence="5">Uncharacterized protein LOC113397675</fullName>
    </submittedName>
</protein>
<dbReference type="PANTHER" id="PTHR24260:SF132">
    <property type="entry name" value="PEPTIDASE S1 DOMAIN-CONTAINING PROTEIN"/>
    <property type="match status" value="1"/>
</dbReference>
<dbReference type="RefSeq" id="XP_064074642.1">
    <property type="nucleotide sequence ID" value="XM_064218572.1"/>
</dbReference>
<evidence type="ECO:0000259" key="3">
    <source>
        <dbReference type="PROSITE" id="PS50240"/>
    </source>
</evidence>
<dbReference type="InterPro" id="IPR043504">
    <property type="entry name" value="Peptidase_S1_PA_chymotrypsin"/>
</dbReference>
<reference evidence="5" key="1">
    <citation type="submission" date="2025-08" db="UniProtKB">
        <authorList>
            <consortium name="RefSeq"/>
        </authorList>
    </citation>
    <scope>IDENTIFICATION</scope>
    <source>
        <tissue evidence="5">Whole body</tissue>
    </source>
</reference>
<evidence type="ECO:0000313" key="4">
    <source>
        <dbReference type="Proteomes" id="UP001652626"/>
    </source>
</evidence>
<dbReference type="InterPro" id="IPR051333">
    <property type="entry name" value="CLIP_Serine_Protease"/>
</dbReference>
<dbReference type="InterPro" id="IPR001254">
    <property type="entry name" value="Trypsin_dom"/>
</dbReference>
<dbReference type="GeneID" id="113397675"/>
<feature type="region of interest" description="Disordered" evidence="1">
    <location>
        <begin position="509"/>
        <end position="540"/>
    </location>
</feature>
<dbReference type="Proteomes" id="UP001652626">
    <property type="component" value="Chromosome 23"/>
</dbReference>
<dbReference type="Pfam" id="PF00089">
    <property type="entry name" value="Trypsin"/>
    <property type="match status" value="1"/>
</dbReference>
<feature type="domain" description="Peptidase S1" evidence="3">
    <location>
        <begin position="38"/>
        <end position="268"/>
    </location>
</feature>
<dbReference type="InterPro" id="IPR009003">
    <property type="entry name" value="Peptidase_S1_PA"/>
</dbReference>
<gene>
    <name evidence="5" type="primary">LOC113397675</name>
</gene>
<keyword evidence="2" id="KW-0732">Signal</keyword>
<dbReference type="PROSITE" id="PS50240">
    <property type="entry name" value="TRYPSIN_DOM"/>
    <property type="match status" value="1"/>
</dbReference>
<sequence>MSFWNFKLVILITLCKVLQVHLVELDLIDCGIDHEMDVAEGNVDISQYPWLGILYYSFYDSAGEARAVTTVALIQAEFVIASAADIGPMPKKDFRSNSFVLLGDDWQRGERRVRNYVLHPEYGETYNTVALVQLSTPVRSEKIRPLCPPPDRLRNPDLYVVKFKDSDDYNILQKQVIPVTYVMSSLCKEFYVRANLYAKKMRPPHVACAVSLEQGDVCVWQAGGALVARDVWGRWQLLGLGVRGPGCGAPSRYLDMMSYYPWVENSLDKFRRVSISKISKQKYILRAGSHAYQRFGNCDEGEKTNLLYREMIALRTDNNQYQFLTYNFSMYDSVEFSCLTMELLNATAVSEMRIKHLCTRESKGPPCYSYKGSVFEISVYLMFSDTCRFEMFAWGWNKNMTLIDIQHWKWEEGTYYDDFTLQPVEYRGPMHETEFGFEPVDSEMWVPDYDSWTTSDIPDPMCTTTTRRKKGEDETPPPGDNAVVAAGHGDTDVKDLRSTREPSYKYLEFMTGQPNPIPKYTPRRTPEPGSTDGYSSSTVEGFLSTTII</sequence>
<name>A0ABM4ATM0_VANTA</name>
<evidence type="ECO:0000256" key="1">
    <source>
        <dbReference type="SAM" id="MobiDB-lite"/>
    </source>
</evidence>
<dbReference type="Gene3D" id="2.40.10.10">
    <property type="entry name" value="Trypsin-like serine proteases"/>
    <property type="match status" value="1"/>
</dbReference>
<keyword evidence="4" id="KW-1185">Reference proteome</keyword>
<feature type="region of interest" description="Disordered" evidence="1">
    <location>
        <begin position="460"/>
        <end position="482"/>
    </location>
</feature>
<proteinExistence type="predicted"/>
<dbReference type="SMART" id="SM00020">
    <property type="entry name" value="Tryp_SPc"/>
    <property type="match status" value="1"/>
</dbReference>